<dbReference type="Gene3D" id="1.50.10.10">
    <property type="match status" value="1"/>
</dbReference>
<dbReference type="GO" id="GO:0005993">
    <property type="term" value="P:trehalose catabolic process"/>
    <property type="evidence" value="ECO:0007669"/>
    <property type="project" value="TreeGrafter"/>
</dbReference>
<dbReference type="PANTHER" id="PTHR23403">
    <property type="entry name" value="TREHALASE"/>
    <property type="match status" value="1"/>
</dbReference>
<name>A0A811LEA9_9BILA</name>
<dbReference type="EMBL" id="CAJFCW020000005">
    <property type="protein sequence ID" value="CAG9121451.1"/>
    <property type="molecule type" value="Genomic_DNA"/>
</dbReference>
<comment type="caution">
    <text evidence="5">The sequence shown here is derived from an EMBL/GenBank/DDBJ whole genome shotgun (WGS) entry which is preliminary data.</text>
</comment>
<keyword evidence="6" id="KW-1185">Reference proteome</keyword>
<dbReference type="SUPFAM" id="SSF48208">
    <property type="entry name" value="Six-hairpin glycosidases"/>
    <property type="match status" value="1"/>
</dbReference>
<dbReference type="Proteomes" id="UP000614601">
    <property type="component" value="Unassembled WGS sequence"/>
</dbReference>
<dbReference type="InterPro" id="IPR008928">
    <property type="entry name" value="6-hairpin_glycosidase_sf"/>
</dbReference>
<dbReference type="Pfam" id="PF01204">
    <property type="entry name" value="Trehalase"/>
    <property type="match status" value="1"/>
</dbReference>
<gene>
    <name evidence="5" type="ORF">BOKJ2_LOCUS11809</name>
</gene>
<dbReference type="AlphaFoldDB" id="A0A811LEA9"/>
<sequence>MVIEGLRKSNDPIMQDKGFEIATKWIQGNFKVYNKTKDMFEKYNVGGDVPEPGHGGEYKVQTGFGWSNGVVLDLLHTYYDRIEVPVTETKSANEMNVVIPALTLINLFYQLV</sequence>
<evidence type="ECO:0000313" key="5">
    <source>
        <dbReference type="EMBL" id="CAD5225901.1"/>
    </source>
</evidence>
<evidence type="ECO:0000313" key="6">
    <source>
        <dbReference type="Proteomes" id="UP000614601"/>
    </source>
</evidence>
<protein>
    <recommendedName>
        <fullName evidence="3">Trehalase</fullName>
        <ecNumber evidence="2">3.2.1.28</ecNumber>
    </recommendedName>
    <alternativeName>
        <fullName evidence="4">Alpha,alpha-trehalase</fullName>
    </alternativeName>
</protein>
<dbReference type="GO" id="GO:0004555">
    <property type="term" value="F:alpha,alpha-trehalase activity"/>
    <property type="evidence" value="ECO:0007669"/>
    <property type="project" value="UniProtKB-EC"/>
</dbReference>
<evidence type="ECO:0000256" key="3">
    <source>
        <dbReference type="ARBA" id="ARBA00019905"/>
    </source>
</evidence>
<proteinExistence type="inferred from homology"/>
<dbReference type="OrthoDB" id="3542292at2759"/>
<dbReference type="InterPro" id="IPR001661">
    <property type="entry name" value="Glyco_hydro_37"/>
</dbReference>
<evidence type="ECO:0000256" key="1">
    <source>
        <dbReference type="ARBA" id="ARBA00005615"/>
    </source>
</evidence>
<evidence type="ECO:0000256" key="4">
    <source>
        <dbReference type="ARBA" id="ARBA00030473"/>
    </source>
</evidence>
<accession>A0A811LEA9</accession>
<dbReference type="EC" id="3.2.1.28" evidence="2"/>
<dbReference type="InterPro" id="IPR012341">
    <property type="entry name" value="6hp_glycosidase-like_sf"/>
</dbReference>
<dbReference type="Proteomes" id="UP000783686">
    <property type="component" value="Unassembled WGS sequence"/>
</dbReference>
<reference evidence="5" key="1">
    <citation type="submission" date="2020-09" db="EMBL/GenBank/DDBJ databases">
        <authorList>
            <person name="Kikuchi T."/>
        </authorList>
    </citation>
    <scope>NUCLEOTIDE SEQUENCE</scope>
    <source>
        <strain evidence="5">SH1</strain>
    </source>
</reference>
<comment type="similarity">
    <text evidence="1">Belongs to the glycosyl hydrolase 37 family.</text>
</comment>
<evidence type="ECO:0000256" key="2">
    <source>
        <dbReference type="ARBA" id="ARBA00012757"/>
    </source>
</evidence>
<dbReference type="EMBL" id="CAJFDH010000005">
    <property type="protein sequence ID" value="CAD5225901.1"/>
    <property type="molecule type" value="Genomic_DNA"/>
</dbReference>
<dbReference type="PANTHER" id="PTHR23403:SF5">
    <property type="entry name" value="TREHALASE"/>
    <property type="match status" value="1"/>
</dbReference>
<organism evidence="5 6">
    <name type="scientific">Bursaphelenchus okinawaensis</name>
    <dbReference type="NCBI Taxonomy" id="465554"/>
    <lineage>
        <taxon>Eukaryota</taxon>
        <taxon>Metazoa</taxon>
        <taxon>Ecdysozoa</taxon>
        <taxon>Nematoda</taxon>
        <taxon>Chromadorea</taxon>
        <taxon>Rhabditida</taxon>
        <taxon>Tylenchina</taxon>
        <taxon>Tylenchomorpha</taxon>
        <taxon>Aphelenchoidea</taxon>
        <taxon>Aphelenchoididae</taxon>
        <taxon>Bursaphelenchus</taxon>
    </lineage>
</organism>